<evidence type="ECO:0000313" key="3">
    <source>
        <dbReference type="Proteomes" id="UP000247465"/>
    </source>
</evidence>
<dbReference type="GO" id="GO:0005506">
    <property type="term" value="F:iron ion binding"/>
    <property type="evidence" value="ECO:0007669"/>
    <property type="project" value="UniProtKB-ARBA"/>
</dbReference>
<name>A0A2Z4AF24_9BACT</name>
<dbReference type="KEGG" id="mtar:DF168_00759"/>
<dbReference type="Gene3D" id="2.60.120.620">
    <property type="entry name" value="q2cbj1_9rhob like domain"/>
    <property type="match status" value="1"/>
</dbReference>
<evidence type="ECO:0008006" key="4">
    <source>
        <dbReference type="Google" id="ProtNLM"/>
    </source>
</evidence>
<dbReference type="Proteomes" id="UP000247465">
    <property type="component" value="Chromosome"/>
</dbReference>
<protein>
    <recommendedName>
        <fullName evidence="4">Phytanoyl-CoA dioxygenase family protein</fullName>
    </recommendedName>
</protein>
<organism evidence="2 3">
    <name type="scientific">Candidatus Moanibacter tarae</name>
    <dbReference type="NCBI Taxonomy" id="2200854"/>
    <lineage>
        <taxon>Bacteria</taxon>
        <taxon>Pseudomonadati</taxon>
        <taxon>Verrucomicrobiota</taxon>
        <taxon>Opitutia</taxon>
        <taxon>Puniceicoccales</taxon>
        <taxon>Puniceicoccales incertae sedis</taxon>
        <taxon>Candidatus Moanibacter</taxon>
    </lineage>
</organism>
<evidence type="ECO:0000313" key="2">
    <source>
        <dbReference type="EMBL" id="AWT59568.1"/>
    </source>
</evidence>
<sequence length="277" mass="31097">MNQSTELRRQLIEEGYCCLPGVASKGLIDKIRTVADRTAERSQRGTSNTSELQGSIIDVLGNPEMAPLISLPSAQKALCELGFPSLKFYSGYIISKPPEIAPALFWHQDGFVWDDPISYTDTPVQFFLMYYLIDTNQNNGCLRVIPGSHRKRHRLHGLPPAHSKEIQNATDGHPALEFDPDEVCVPVKAGDLVVGDARILHSAHANRSNQRRTVITLWFCPTYYQLPDTLQAIYGKPRSKPTNWTDKEWGLVEPLLVTYRGSALPVPHQRVPDERLV</sequence>
<reference evidence="2 3" key="1">
    <citation type="submission" date="2018-06" db="EMBL/GenBank/DDBJ databases">
        <title>Draft Genome Sequence of a Novel Marine Bacterium Related to the Verrucomicrobia.</title>
        <authorList>
            <person name="Vosseberg J."/>
            <person name="Martijn J."/>
            <person name="Ettema T.J.G."/>
        </authorList>
    </citation>
    <scope>NUCLEOTIDE SEQUENCE [LARGE SCALE GENOMIC DNA]</scope>
    <source>
        <strain evidence="2">TARA_B100001123</strain>
    </source>
</reference>
<dbReference type="PANTHER" id="PTHR20883">
    <property type="entry name" value="PHYTANOYL-COA DIOXYGENASE DOMAIN CONTAINING 1"/>
    <property type="match status" value="1"/>
</dbReference>
<proteinExistence type="predicted"/>
<dbReference type="PANTHER" id="PTHR20883:SF48">
    <property type="entry name" value="ECTOINE DIOXYGENASE"/>
    <property type="match status" value="1"/>
</dbReference>
<dbReference type="InterPro" id="IPR008775">
    <property type="entry name" value="Phytyl_CoA_dOase-like"/>
</dbReference>
<accession>A0A2Z4AF24</accession>
<gene>
    <name evidence="2" type="ORF">DF168_00759</name>
</gene>
<comment type="cofactor">
    <cofactor evidence="1">
        <name>Fe(2+)</name>
        <dbReference type="ChEBI" id="CHEBI:29033"/>
    </cofactor>
</comment>
<dbReference type="EMBL" id="CP029803">
    <property type="protein sequence ID" value="AWT59568.1"/>
    <property type="molecule type" value="Genomic_DNA"/>
</dbReference>
<dbReference type="GO" id="GO:0016706">
    <property type="term" value="F:2-oxoglutarate-dependent dioxygenase activity"/>
    <property type="evidence" value="ECO:0007669"/>
    <property type="project" value="UniProtKB-ARBA"/>
</dbReference>
<dbReference type="Pfam" id="PF05721">
    <property type="entry name" value="PhyH"/>
    <property type="match status" value="1"/>
</dbReference>
<dbReference type="SUPFAM" id="SSF51197">
    <property type="entry name" value="Clavaminate synthase-like"/>
    <property type="match status" value="1"/>
</dbReference>
<evidence type="ECO:0000256" key="1">
    <source>
        <dbReference type="ARBA" id="ARBA00001954"/>
    </source>
</evidence>
<dbReference type="AlphaFoldDB" id="A0A2Z4AF24"/>